<dbReference type="InterPro" id="IPR018247">
    <property type="entry name" value="EF_Hand_1_Ca_BS"/>
</dbReference>
<accession>A0ABR7C5L1</accession>
<dbReference type="Pfam" id="PF07715">
    <property type="entry name" value="Plug"/>
    <property type="match status" value="1"/>
</dbReference>
<evidence type="ECO:0000256" key="10">
    <source>
        <dbReference type="SAM" id="SignalP"/>
    </source>
</evidence>
<dbReference type="InterPro" id="IPR000531">
    <property type="entry name" value="Beta-barrel_TonB"/>
</dbReference>
<dbReference type="SUPFAM" id="SSF56935">
    <property type="entry name" value="Porins"/>
    <property type="match status" value="1"/>
</dbReference>
<feature type="domain" description="TonB-dependent receptor plug" evidence="12">
    <location>
        <begin position="134"/>
        <end position="258"/>
    </location>
</feature>
<dbReference type="InterPro" id="IPR012910">
    <property type="entry name" value="Plug_dom"/>
</dbReference>
<organism evidence="13 14">
    <name type="scientific">Bacteroides difficilis</name>
    <dbReference type="NCBI Taxonomy" id="2763021"/>
    <lineage>
        <taxon>Bacteria</taxon>
        <taxon>Pseudomonadati</taxon>
        <taxon>Bacteroidota</taxon>
        <taxon>Bacteroidia</taxon>
        <taxon>Bacteroidales</taxon>
        <taxon>Bacteroidaceae</taxon>
        <taxon>Bacteroides</taxon>
    </lineage>
</organism>
<dbReference type="PROSITE" id="PS52016">
    <property type="entry name" value="TONB_DEPENDENT_REC_3"/>
    <property type="match status" value="1"/>
</dbReference>
<keyword evidence="4 8" id="KW-0812">Transmembrane</keyword>
<proteinExistence type="inferred from homology"/>
<evidence type="ECO:0000256" key="4">
    <source>
        <dbReference type="ARBA" id="ARBA00022692"/>
    </source>
</evidence>
<name>A0ABR7C5L1_9BACE</name>
<evidence type="ECO:0000256" key="6">
    <source>
        <dbReference type="ARBA" id="ARBA00023136"/>
    </source>
</evidence>
<keyword evidence="13" id="KW-0675">Receptor</keyword>
<reference evidence="13 14" key="1">
    <citation type="submission" date="2020-08" db="EMBL/GenBank/DDBJ databases">
        <title>Genome public.</title>
        <authorList>
            <person name="Liu C."/>
            <person name="Sun Q."/>
        </authorList>
    </citation>
    <scope>NUCLEOTIDE SEQUENCE [LARGE SCALE GENOMIC DNA]</scope>
    <source>
        <strain evidence="13 14">M27</strain>
    </source>
</reference>
<dbReference type="PROSITE" id="PS00018">
    <property type="entry name" value="EF_HAND_1"/>
    <property type="match status" value="1"/>
</dbReference>
<dbReference type="Proteomes" id="UP000600600">
    <property type="component" value="Unassembled WGS sequence"/>
</dbReference>
<dbReference type="InterPro" id="IPR037066">
    <property type="entry name" value="Plug_dom_sf"/>
</dbReference>
<dbReference type="Gene3D" id="2.170.130.10">
    <property type="entry name" value="TonB-dependent receptor, plug domain"/>
    <property type="match status" value="1"/>
</dbReference>
<dbReference type="InterPro" id="IPR023996">
    <property type="entry name" value="TonB-dep_OMP_SusC/RagA"/>
</dbReference>
<evidence type="ECO:0000256" key="7">
    <source>
        <dbReference type="ARBA" id="ARBA00023237"/>
    </source>
</evidence>
<feature type="signal peptide" evidence="10">
    <location>
        <begin position="1"/>
        <end position="24"/>
    </location>
</feature>
<keyword evidence="2 8" id="KW-0813">Transport</keyword>
<protein>
    <submittedName>
        <fullName evidence="13">TonB-dependent receptor</fullName>
    </submittedName>
</protein>
<keyword evidence="3 8" id="KW-1134">Transmembrane beta strand</keyword>
<dbReference type="RefSeq" id="WP_186965974.1">
    <property type="nucleotide sequence ID" value="NZ_JACOOE010000001.1"/>
</dbReference>
<keyword evidence="5 9" id="KW-0798">TonB box</keyword>
<keyword evidence="10" id="KW-0732">Signal</keyword>
<keyword evidence="6 8" id="KW-0472">Membrane</keyword>
<comment type="caution">
    <text evidence="13">The sequence shown here is derived from an EMBL/GenBank/DDBJ whole genome shotgun (WGS) entry which is preliminary data.</text>
</comment>
<evidence type="ECO:0000256" key="9">
    <source>
        <dbReference type="RuleBase" id="RU003357"/>
    </source>
</evidence>
<evidence type="ECO:0000259" key="11">
    <source>
        <dbReference type="Pfam" id="PF00593"/>
    </source>
</evidence>
<feature type="domain" description="TonB-dependent receptor-like beta-barrel" evidence="11">
    <location>
        <begin position="447"/>
        <end position="851"/>
    </location>
</feature>
<evidence type="ECO:0000256" key="5">
    <source>
        <dbReference type="ARBA" id="ARBA00023077"/>
    </source>
</evidence>
<evidence type="ECO:0000259" key="12">
    <source>
        <dbReference type="Pfam" id="PF07715"/>
    </source>
</evidence>
<sequence length="1109" mass="124084">MMRKNLYLFILLMIICSITTLATAQVTKVVIRGVVTAAIDKLPLPGAHVMLLNKDGRVVGNAIADMDGNYSMRVETRTGDNLVVSYTGMKKATIPVKGRMTINVVMQDETVMLEGATIVASKKTSNGMMDINERDLTTAMGKVSMADLEDGMTAPSVEDALQGRIAGLDIAASSGDPGAGMSLRIRGTTSMTGSSQPLIVVDGFPYDASVDDDFDFATADEEEYSQLLNISPDDIKEIAVLKDAAATALYGAKAANGVLLITTKRGTVSKPRISYTFKGTMINKPEGIQVLSGDEYTTLIQEALMNSGKMYDPTSDPEFAYDVNQPYYFYNYGQNTDWYDEITHTGFSQDHTASISGGGDKAQYRASIGYYNANSVVIGTGLNRMNARLNVDYNVSKQIKFSASMAYTRTDDRKNYISYFSTSQNVSNMAFTRMPNMSVYEYNEIGILTDNYFTPLESPQGKWNPSSSSGGVYNPVAMANDGYFQTLSNNVVSNLSLIWRPFSWARYQSDFSLNVSNNKKNAFLPQTATGRPWNEATVNRADDRDGEAFTIYTMNKIVFTPDLGKMHSFQGLLALTTSDKRSTNFRMTGGNTASTYLKDPSIPSRLTGASYLASTTTLQQERSVGVMGSIQYSLLDRYIINGTARYDGNSRFGKDNKWGLFPSVSMRWRVSGEPFMKPWRKWLNELSLRASYGLNGSSPKTDNNYKHISLYEPYEYSYLGEASVYPSSLELSNLKWQTTTQINFGLNFAAFKNRLNIDVEVYQKRSKDQYFKNLSLPSTSGFSKADVNSGSMENKGFELSVNTVPYRNKKWSISFNFNLARNVNSILDVPDQYPMQKGVSTSNGQYIRRFELGQPMGAIYGFRYKGVYLNDNQTIARDAAGEQIFTYDANGNRTPVRMRFAYPTIDYQFQAGDAIYEDINHDGNIDHQDIVYLGNSNPILTGGFGPNIRYKNISVSAFFNFRYGNKVINQMRMSLENMSSYNNQSKAVLRRWRHPYEDEATAPTDLLPRAVYGSKNAYNYLGSDRFVEDGSFLRFKSLTVKYTFDKKRLQKTFLKTCQLWMTMSNLYVWTKYSGMDPEIALTGAPFNIGYDRSRVPRTLTTTLGMSVTF</sequence>
<dbReference type="Gene3D" id="2.40.170.20">
    <property type="entry name" value="TonB-dependent receptor, beta-barrel domain"/>
    <property type="match status" value="1"/>
</dbReference>
<dbReference type="InterPro" id="IPR023997">
    <property type="entry name" value="TonB-dep_OMP_SusC/RagA_CS"/>
</dbReference>
<dbReference type="Pfam" id="PF00593">
    <property type="entry name" value="TonB_dep_Rec_b-barrel"/>
    <property type="match status" value="1"/>
</dbReference>
<dbReference type="NCBIfam" id="TIGR04056">
    <property type="entry name" value="OMP_RagA_SusC"/>
    <property type="match status" value="1"/>
</dbReference>
<feature type="chain" id="PRO_5045558556" evidence="10">
    <location>
        <begin position="25"/>
        <end position="1109"/>
    </location>
</feature>
<comment type="similarity">
    <text evidence="8 9">Belongs to the TonB-dependent receptor family.</text>
</comment>
<evidence type="ECO:0000256" key="2">
    <source>
        <dbReference type="ARBA" id="ARBA00022448"/>
    </source>
</evidence>
<dbReference type="EMBL" id="JACOOE010000001">
    <property type="protein sequence ID" value="MBC5603088.1"/>
    <property type="molecule type" value="Genomic_DNA"/>
</dbReference>
<comment type="subcellular location">
    <subcellularLocation>
        <location evidence="1 8">Cell outer membrane</location>
        <topology evidence="1 8">Multi-pass membrane protein</topology>
    </subcellularLocation>
</comment>
<dbReference type="InterPro" id="IPR039426">
    <property type="entry name" value="TonB-dep_rcpt-like"/>
</dbReference>
<keyword evidence="14" id="KW-1185">Reference proteome</keyword>
<dbReference type="SUPFAM" id="SSF49464">
    <property type="entry name" value="Carboxypeptidase regulatory domain-like"/>
    <property type="match status" value="1"/>
</dbReference>
<dbReference type="InterPro" id="IPR036942">
    <property type="entry name" value="Beta-barrel_TonB_sf"/>
</dbReference>
<evidence type="ECO:0000256" key="3">
    <source>
        <dbReference type="ARBA" id="ARBA00022452"/>
    </source>
</evidence>
<dbReference type="NCBIfam" id="TIGR04057">
    <property type="entry name" value="SusC_RagA_signa"/>
    <property type="match status" value="1"/>
</dbReference>
<evidence type="ECO:0000313" key="13">
    <source>
        <dbReference type="EMBL" id="MBC5603088.1"/>
    </source>
</evidence>
<evidence type="ECO:0000256" key="1">
    <source>
        <dbReference type="ARBA" id="ARBA00004571"/>
    </source>
</evidence>
<evidence type="ECO:0000256" key="8">
    <source>
        <dbReference type="PROSITE-ProRule" id="PRU01360"/>
    </source>
</evidence>
<evidence type="ECO:0000313" key="14">
    <source>
        <dbReference type="Proteomes" id="UP000600600"/>
    </source>
</evidence>
<dbReference type="InterPro" id="IPR008969">
    <property type="entry name" value="CarboxyPept-like_regulatory"/>
</dbReference>
<gene>
    <name evidence="13" type="ORF">H8S67_00135</name>
</gene>
<keyword evidence="7 8" id="KW-0998">Cell outer membrane</keyword>
<dbReference type="Pfam" id="PF13620">
    <property type="entry name" value="CarboxypepD_reg"/>
    <property type="match status" value="1"/>
</dbReference>